<dbReference type="Pfam" id="PF00392">
    <property type="entry name" value="GntR"/>
    <property type="match status" value="1"/>
</dbReference>
<accession>A0ABT6W4T5</accession>
<dbReference type="Gene3D" id="3.40.1410.10">
    <property type="entry name" value="Chorismate lyase-like"/>
    <property type="match status" value="1"/>
</dbReference>
<dbReference type="PROSITE" id="PS50949">
    <property type="entry name" value="HTH_GNTR"/>
    <property type="match status" value="1"/>
</dbReference>
<dbReference type="InterPro" id="IPR036390">
    <property type="entry name" value="WH_DNA-bd_sf"/>
</dbReference>
<evidence type="ECO:0000313" key="5">
    <source>
        <dbReference type="EMBL" id="MDI5965767.1"/>
    </source>
</evidence>
<dbReference type="PANTHER" id="PTHR44846">
    <property type="entry name" value="MANNOSYL-D-GLYCERATE TRANSPORT/METABOLISM SYSTEM REPRESSOR MNGR-RELATED"/>
    <property type="match status" value="1"/>
</dbReference>
<evidence type="ECO:0000313" key="6">
    <source>
        <dbReference type="Proteomes" id="UP001156398"/>
    </source>
</evidence>
<dbReference type="CDD" id="cd07377">
    <property type="entry name" value="WHTH_GntR"/>
    <property type="match status" value="1"/>
</dbReference>
<dbReference type="InterPro" id="IPR036388">
    <property type="entry name" value="WH-like_DNA-bd_sf"/>
</dbReference>
<dbReference type="InterPro" id="IPR028978">
    <property type="entry name" value="Chorismate_lyase_/UTRA_dom_sf"/>
</dbReference>
<dbReference type="PRINTS" id="PR00035">
    <property type="entry name" value="HTHGNTR"/>
</dbReference>
<protein>
    <submittedName>
        <fullName evidence="5">GntR family transcriptional regulator</fullName>
    </submittedName>
</protein>
<organism evidence="5 6">
    <name type="scientific">Streptantibioticus silvisoli</name>
    <dbReference type="NCBI Taxonomy" id="2705255"/>
    <lineage>
        <taxon>Bacteria</taxon>
        <taxon>Bacillati</taxon>
        <taxon>Actinomycetota</taxon>
        <taxon>Actinomycetes</taxon>
        <taxon>Kitasatosporales</taxon>
        <taxon>Streptomycetaceae</taxon>
        <taxon>Streptantibioticus</taxon>
    </lineage>
</organism>
<keyword evidence="3" id="KW-0804">Transcription</keyword>
<dbReference type="Gene3D" id="1.10.10.10">
    <property type="entry name" value="Winged helix-like DNA-binding domain superfamily/Winged helix DNA-binding domain"/>
    <property type="match status" value="1"/>
</dbReference>
<dbReference type="SUPFAM" id="SSF64288">
    <property type="entry name" value="Chorismate lyase-like"/>
    <property type="match status" value="1"/>
</dbReference>
<dbReference type="InterPro" id="IPR050679">
    <property type="entry name" value="Bact_HTH_transcr_reg"/>
</dbReference>
<gene>
    <name evidence="5" type="ORF">POF43_024075</name>
</gene>
<reference evidence="5 6" key="1">
    <citation type="submission" date="2023-05" db="EMBL/GenBank/DDBJ databases">
        <title>Streptantibioticus silvisoli sp. nov., acidotolerant actinomycetes 1 from pine litter.</title>
        <authorList>
            <person name="Swiecimska M."/>
            <person name="Golinska P."/>
            <person name="Sangal V."/>
            <person name="Wachnowicz B."/>
            <person name="Goodfellow M."/>
        </authorList>
    </citation>
    <scope>NUCLEOTIDE SEQUENCE [LARGE SCALE GENOMIC DNA]</scope>
    <source>
        <strain evidence="5 6">SL54</strain>
    </source>
</reference>
<evidence type="ECO:0000256" key="2">
    <source>
        <dbReference type="ARBA" id="ARBA00023125"/>
    </source>
</evidence>
<dbReference type="PANTHER" id="PTHR44846:SF17">
    <property type="entry name" value="GNTR-FAMILY TRANSCRIPTIONAL REGULATOR"/>
    <property type="match status" value="1"/>
</dbReference>
<evidence type="ECO:0000256" key="1">
    <source>
        <dbReference type="ARBA" id="ARBA00023015"/>
    </source>
</evidence>
<dbReference type="SMART" id="SM00345">
    <property type="entry name" value="HTH_GNTR"/>
    <property type="match status" value="1"/>
</dbReference>
<feature type="domain" description="HTH gntR-type" evidence="4">
    <location>
        <begin position="9"/>
        <end position="77"/>
    </location>
</feature>
<dbReference type="SUPFAM" id="SSF46785">
    <property type="entry name" value="Winged helix' DNA-binding domain"/>
    <property type="match status" value="1"/>
</dbReference>
<keyword evidence="1" id="KW-0805">Transcription regulation</keyword>
<name>A0ABT6W4T5_9ACTN</name>
<comment type="caution">
    <text evidence="5">The sequence shown here is derived from an EMBL/GenBank/DDBJ whole genome shotgun (WGS) entry which is preliminary data.</text>
</comment>
<dbReference type="RefSeq" id="WP_271322073.1">
    <property type="nucleotide sequence ID" value="NZ_JAAGKO020000040.1"/>
</dbReference>
<proteinExistence type="predicted"/>
<dbReference type="InterPro" id="IPR011663">
    <property type="entry name" value="UTRA"/>
</dbReference>
<dbReference type="Proteomes" id="UP001156398">
    <property type="component" value="Unassembled WGS sequence"/>
</dbReference>
<keyword evidence="2" id="KW-0238">DNA-binding</keyword>
<dbReference type="SMART" id="SM00866">
    <property type="entry name" value="UTRA"/>
    <property type="match status" value="1"/>
</dbReference>
<dbReference type="InterPro" id="IPR000524">
    <property type="entry name" value="Tscrpt_reg_HTH_GntR"/>
</dbReference>
<evidence type="ECO:0000256" key="3">
    <source>
        <dbReference type="ARBA" id="ARBA00023163"/>
    </source>
</evidence>
<dbReference type="EMBL" id="JAAGKO020000040">
    <property type="protein sequence ID" value="MDI5965767.1"/>
    <property type="molecule type" value="Genomic_DNA"/>
</dbReference>
<dbReference type="Pfam" id="PF07702">
    <property type="entry name" value="UTRA"/>
    <property type="match status" value="1"/>
</dbReference>
<sequence length="250" mass="28151">MAGKARGDKPRYQQIADELRAKIQSGAYEGTRKLPSEREMSEQYGVARNTVRDALQVLRSEDLIETRRGSGVHLRSFRRLSRDAVARASRSQWGAGRSIWDHDTGPLGHQETTQVEKIDPPAPVAGVLGVRGQKVWRRSRLHRVDKRTVMKSTGWYPADLAEEARIAQPDTGPGGVYARLDEIGHGPARYREEIEVRLPLSDEVADLGITQTTPILRIVRTAYDSDDRPVEVNEMVMDSDSYRLIYTFPS</sequence>
<evidence type="ECO:0000259" key="4">
    <source>
        <dbReference type="PROSITE" id="PS50949"/>
    </source>
</evidence>
<keyword evidence="6" id="KW-1185">Reference proteome</keyword>